<feature type="transmembrane region" description="Helical" evidence="2">
    <location>
        <begin position="30"/>
        <end position="50"/>
    </location>
</feature>
<evidence type="ECO:0000313" key="4">
    <source>
        <dbReference type="Proteomes" id="UP000199682"/>
    </source>
</evidence>
<evidence type="ECO:0000313" key="3">
    <source>
        <dbReference type="EMBL" id="SDN04112.1"/>
    </source>
</evidence>
<organism evidence="3 4">
    <name type="scientific">Lentzea albidocapillata subsp. violacea</name>
    <dbReference type="NCBI Taxonomy" id="128104"/>
    <lineage>
        <taxon>Bacteria</taxon>
        <taxon>Bacillati</taxon>
        <taxon>Actinomycetota</taxon>
        <taxon>Actinomycetes</taxon>
        <taxon>Pseudonocardiales</taxon>
        <taxon>Pseudonocardiaceae</taxon>
        <taxon>Lentzea</taxon>
    </lineage>
</organism>
<evidence type="ECO:0000256" key="2">
    <source>
        <dbReference type="SAM" id="Phobius"/>
    </source>
</evidence>
<accession>A0A1G9Y4P5</accession>
<dbReference type="RefSeq" id="WP_090014814.1">
    <property type="nucleotide sequence ID" value="NZ_FNET01000032.1"/>
</dbReference>
<dbReference type="EMBL" id="FNET01000032">
    <property type="protein sequence ID" value="SDN04112.1"/>
    <property type="molecule type" value="Genomic_DNA"/>
</dbReference>
<keyword evidence="2" id="KW-0472">Membrane</keyword>
<proteinExistence type="predicted"/>
<keyword evidence="2" id="KW-1133">Transmembrane helix</keyword>
<name>A0A1G9Y4P5_9PSEU</name>
<feature type="region of interest" description="Disordered" evidence="1">
    <location>
        <begin position="1"/>
        <end position="23"/>
    </location>
</feature>
<feature type="compositionally biased region" description="Low complexity" evidence="1">
    <location>
        <begin position="1"/>
        <end position="19"/>
    </location>
</feature>
<reference evidence="4" key="1">
    <citation type="submission" date="2016-10" db="EMBL/GenBank/DDBJ databases">
        <authorList>
            <person name="Varghese N."/>
            <person name="Submissions S."/>
        </authorList>
    </citation>
    <scope>NUCLEOTIDE SEQUENCE [LARGE SCALE GENOMIC DNA]</scope>
    <source>
        <strain evidence="4">DSM 44796</strain>
    </source>
</reference>
<protein>
    <submittedName>
        <fullName evidence="3">Uncharacterized protein</fullName>
    </submittedName>
</protein>
<sequence>MSTTESASPASAPEPTQEPAPKKSSIGKRILTYIVGLIVVGGAFYAFNYFSSDVAQAKAGDCAVVSGTSTSPEYKPVDCGAAEANYTVGKAGGTSESCGKGYDEYTQTQRRGPKTKLCLAPLLAEGKCYAENTGGVGAKAVECGGSAAFKVTKVVKDTAAPQCAEGEEPQSFPEAKLHYCVGAPA</sequence>
<gene>
    <name evidence="3" type="ORF">SAMN04488074_13246</name>
</gene>
<dbReference type="AlphaFoldDB" id="A0A1G9Y4P5"/>
<evidence type="ECO:0000256" key="1">
    <source>
        <dbReference type="SAM" id="MobiDB-lite"/>
    </source>
</evidence>
<keyword evidence="2" id="KW-0812">Transmembrane</keyword>
<dbReference type="Proteomes" id="UP000199682">
    <property type="component" value="Unassembled WGS sequence"/>
</dbReference>